<evidence type="ECO:0000313" key="1">
    <source>
        <dbReference type="EMBL" id="KAK9238844.1"/>
    </source>
</evidence>
<dbReference type="EMBL" id="MU971352">
    <property type="protein sequence ID" value="KAK9238844.1"/>
    <property type="molecule type" value="Genomic_DNA"/>
</dbReference>
<gene>
    <name evidence="1" type="ORF">V1525DRAFT_82375</name>
</gene>
<keyword evidence="2" id="KW-1185">Reference proteome</keyword>
<name>A0ACC3T5W4_LIPKO</name>
<sequence>MDSTWKPYVKSSQDDWTCITDPTERKRVQNRLSQRARRSKLVNRKTNSLIQPFRQIEGKPGTANDADLISERQPLPKTSGDLTVFSSPVSATSQIHVSPDSHRIVMHDMAACTAFVSIGHILKLTCGQDPDFHIRTLACNLPLALVPTKQQQVVPHKPYIDVLPWPSLRDRILNSLAAINEPELIHDLILGDLKVWGSTPWDPAGWEVGPEFVRKWWFLLDDGIMHTTNFWRGQRGEEALVLTRV</sequence>
<protein>
    <submittedName>
        <fullName evidence="1">Uncharacterized protein</fullName>
    </submittedName>
</protein>
<comment type="caution">
    <text evidence="1">The sequence shown here is derived from an EMBL/GenBank/DDBJ whole genome shotgun (WGS) entry which is preliminary data.</text>
</comment>
<evidence type="ECO:0000313" key="2">
    <source>
        <dbReference type="Proteomes" id="UP001433508"/>
    </source>
</evidence>
<reference evidence="2" key="1">
    <citation type="journal article" date="2024" name="Front. Bioeng. Biotechnol.">
        <title>Genome-scale model development and genomic sequencing of the oleaginous clade Lipomyces.</title>
        <authorList>
            <person name="Czajka J.J."/>
            <person name="Han Y."/>
            <person name="Kim J."/>
            <person name="Mondo S.J."/>
            <person name="Hofstad B.A."/>
            <person name="Robles A."/>
            <person name="Haridas S."/>
            <person name="Riley R."/>
            <person name="LaButti K."/>
            <person name="Pangilinan J."/>
            <person name="Andreopoulos W."/>
            <person name="Lipzen A."/>
            <person name="Yan J."/>
            <person name="Wang M."/>
            <person name="Ng V."/>
            <person name="Grigoriev I.V."/>
            <person name="Spatafora J.W."/>
            <person name="Magnuson J.K."/>
            <person name="Baker S.E."/>
            <person name="Pomraning K.R."/>
        </authorList>
    </citation>
    <scope>NUCLEOTIDE SEQUENCE [LARGE SCALE GENOMIC DNA]</scope>
    <source>
        <strain evidence="2">CBS 7786</strain>
    </source>
</reference>
<accession>A0ACC3T5W4</accession>
<proteinExistence type="predicted"/>
<organism evidence="1 2">
    <name type="scientific">Lipomyces kononenkoae</name>
    <name type="common">Yeast</name>
    <dbReference type="NCBI Taxonomy" id="34357"/>
    <lineage>
        <taxon>Eukaryota</taxon>
        <taxon>Fungi</taxon>
        <taxon>Dikarya</taxon>
        <taxon>Ascomycota</taxon>
        <taxon>Saccharomycotina</taxon>
        <taxon>Lipomycetes</taxon>
        <taxon>Lipomycetales</taxon>
        <taxon>Lipomycetaceae</taxon>
        <taxon>Lipomyces</taxon>
    </lineage>
</organism>
<dbReference type="Proteomes" id="UP001433508">
    <property type="component" value="Unassembled WGS sequence"/>
</dbReference>